<dbReference type="GO" id="GO:0003755">
    <property type="term" value="F:peptidyl-prolyl cis-trans isomerase activity"/>
    <property type="evidence" value="ECO:0007669"/>
    <property type="project" value="UniProtKB-KW"/>
</dbReference>
<organism evidence="11 12">
    <name type="scientific">Tilletia horrida</name>
    <dbReference type="NCBI Taxonomy" id="155126"/>
    <lineage>
        <taxon>Eukaryota</taxon>
        <taxon>Fungi</taxon>
        <taxon>Dikarya</taxon>
        <taxon>Basidiomycota</taxon>
        <taxon>Ustilaginomycotina</taxon>
        <taxon>Exobasidiomycetes</taxon>
        <taxon>Tilletiales</taxon>
        <taxon>Tilletiaceae</taxon>
        <taxon>Tilletia</taxon>
    </lineage>
</organism>
<evidence type="ECO:0000259" key="10">
    <source>
        <dbReference type="PROSITE" id="PS50072"/>
    </source>
</evidence>
<evidence type="ECO:0000256" key="5">
    <source>
        <dbReference type="ARBA" id="ARBA00022737"/>
    </source>
</evidence>
<keyword evidence="6" id="KW-0697">Rotamase</keyword>
<dbReference type="PRINTS" id="PR00153">
    <property type="entry name" value="CSAPPISMRASE"/>
</dbReference>
<dbReference type="PROSITE" id="PS50072">
    <property type="entry name" value="CSA_PPIASE_2"/>
    <property type="match status" value="1"/>
</dbReference>
<dbReference type="GO" id="GO:0005634">
    <property type="term" value="C:nucleus"/>
    <property type="evidence" value="ECO:0007669"/>
    <property type="project" value="UniProtKB-ARBA"/>
</dbReference>
<keyword evidence="4 8" id="KW-0853">WD repeat</keyword>
<dbReference type="SUPFAM" id="SSF50891">
    <property type="entry name" value="Cyclophilin-like"/>
    <property type="match status" value="1"/>
</dbReference>
<dbReference type="Pfam" id="PF00160">
    <property type="entry name" value="Pro_isomerase"/>
    <property type="match status" value="1"/>
</dbReference>
<sequence length="691" mass="75743">MPAQRGSKRDRGAVAAEDGGESRHGQPDATLVEKHGDNVQDDGDNSEDDIGPMPPPPTGPDDDEDDVGPQLPGAPISGGHVRKKRKVLPYESLYLDHLPSADRYHKSFMHRDTINFVAATPSNTTDFIVTTSVDGHVKFWKKQESGIEFVKHYRAHLAPIVGVSMSADGAFFASVSSDGTAKIFDVANFDMINMIKLGYIPRACCWVHKKGRADSILAISEEGKPTIRMYDGRGDETPQAVIEKLHRQPCHLLAYNEPADCVISADVGGMIEYWTPREPYELPQGVFQLKSSTDLFDFKKSKSWPSTLTFSPDYSHFVTLSTQDRQVRLFNFSTGKLKRKYDESTRAMEEMQQAGTAIVTLDGMEFGRRLALENELDKLANAGGKGAADGVACSTGLATANVVFDESGNFLIYATMLGIKIVNTVTNKVARLLGKDETSRFLNLSLFQGAPAKKAVTNIALAASDNPLAAGKEQIDPTLFCTAYKRARFYLFNREEPDNDPKGKAGAERDVFNERPTREEQFVATAGLGQKKSATATSAILHTTKGDIHLRLFPDLVPKTVENFVGLSKKAYYDGVIFHRVIPKFMVQTGDPLGDGTGGESLWGSMFEDEFVPQLKHDKPYTLSMANAGPNTNGSQFFITTVPTPHLDNKHTVFGRAVGGFDVIHAIENARTGKDDKPRDDIKILNVSLSG</sequence>
<dbReference type="Gene3D" id="2.40.100.10">
    <property type="entry name" value="Cyclophilin-like"/>
    <property type="match status" value="1"/>
</dbReference>
<proteinExistence type="inferred from homology"/>
<evidence type="ECO:0000256" key="4">
    <source>
        <dbReference type="ARBA" id="ARBA00022574"/>
    </source>
</evidence>
<dbReference type="SMART" id="SM00320">
    <property type="entry name" value="WD40"/>
    <property type="match status" value="4"/>
</dbReference>
<evidence type="ECO:0000256" key="2">
    <source>
        <dbReference type="ARBA" id="ARBA00007365"/>
    </source>
</evidence>
<dbReference type="PANTHER" id="PTHR45625:SF4">
    <property type="entry name" value="PEPTIDYLPROLYL ISOMERASE DOMAIN AND WD REPEAT-CONTAINING PROTEIN 1"/>
    <property type="match status" value="1"/>
</dbReference>
<protein>
    <recommendedName>
        <fullName evidence="3">peptidylprolyl isomerase</fullName>
        <ecNumber evidence="3">5.2.1.8</ecNumber>
    </recommendedName>
</protein>
<evidence type="ECO:0000256" key="7">
    <source>
        <dbReference type="ARBA" id="ARBA00023235"/>
    </source>
</evidence>
<accession>A0AAN6JZ86</accession>
<keyword evidence="12" id="KW-1185">Reference proteome</keyword>
<evidence type="ECO:0000256" key="6">
    <source>
        <dbReference type="ARBA" id="ARBA00023110"/>
    </source>
</evidence>
<dbReference type="FunFam" id="2.40.100.10:FF:000003">
    <property type="entry name" value="Peptidylprolyl isomerase domain and WD repeat-containing 1"/>
    <property type="match status" value="1"/>
</dbReference>
<gene>
    <name evidence="11" type="primary">cyp15</name>
    <name evidence="11" type="ORF">OC846_002125</name>
</gene>
<dbReference type="PROSITE" id="PS00170">
    <property type="entry name" value="CSA_PPIASE_1"/>
    <property type="match status" value="1"/>
</dbReference>
<keyword evidence="7 11" id="KW-0413">Isomerase</keyword>
<keyword evidence="5" id="KW-0677">Repeat</keyword>
<dbReference type="InterPro" id="IPR015943">
    <property type="entry name" value="WD40/YVTN_repeat-like_dom_sf"/>
</dbReference>
<dbReference type="PROSITE" id="PS50082">
    <property type="entry name" value="WD_REPEATS_2"/>
    <property type="match status" value="1"/>
</dbReference>
<evidence type="ECO:0000256" key="3">
    <source>
        <dbReference type="ARBA" id="ARBA00013194"/>
    </source>
</evidence>
<dbReference type="PANTHER" id="PTHR45625">
    <property type="entry name" value="PEPTIDYL-PROLYL CIS-TRANS ISOMERASE-RELATED"/>
    <property type="match status" value="1"/>
</dbReference>
<comment type="caution">
    <text evidence="11">The sequence shown here is derived from an EMBL/GenBank/DDBJ whole genome shotgun (WGS) entry which is preliminary data.</text>
</comment>
<feature type="domain" description="PPIase cyclophilin-type" evidence="10">
    <location>
        <begin position="546"/>
        <end position="689"/>
    </location>
</feature>
<dbReference type="InterPro" id="IPR044666">
    <property type="entry name" value="Cyclophilin_A-like"/>
</dbReference>
<feature type="compositionally biased region" description="Acidic residues" evidence="9">
    <location>
        <begin position="39"/>
        <end position="50"/>
    </location>
</feature>
<dbReference type="FunFam" id="2.130.10.10:FF:000450">
    <property type="entry name" value="Peptidylprolyl isomerase domain and WD-repeat protein 1"/>
    <property type="match status" value="1"/>
</dbReference>
<evidence type="ECO:0000313" key="12">
    <source>
        <dbReference type="Proteomes" id="UP001176517"/>
    </source>
</evidence>
<dbReference type="InterPro" id="IPR036322">
    <property type="entry name" value="WD40_repeat_dom_sf"/>
</dbReference>
<comment type="catalytic activity">
    <reaction evidence="1">
        <text>[protein]-peptidylproline (omega=180) = [protein]-peptidylproline (omega=0)</text>
        <dbReference type="Rhea" id="RHEA:16237"/>
        <dbReference type="Rhea" id="RHEA-COMP:10747"/>
        <dbReference type="Rhea" id="RHEA-COMP:10748"/>
        <dbReference type="ChEBI" id="CHEBI:83833"/>
        <dbReference type="ChEBI" id="CHEBI:83834"/>
        <dbReference type="EC" id="5.2.1.8"/>
    </reaction>
</comment>
<evidence type="ECO:0000256" key="8">
    <source>
        <dbReference type="PROSITE-ProRule" id="PRU00221"/>
    </source>
</evidence>
<feature type="repeat" description="WD" evidence="8">
    <location>
        <begin position="153"/>
        <end position="194"/>
    </location>
</feature>
<evidence type="ECO:0000256" key="9">
    <source>
        <dbReference type="SAM" id="MobiDB-lite"/>
    </source>
</evidence>
<evidence type="ECO:0000256" key="1">
    <source>
        <dbReference type="ARBA" id="ARBA00000971"/>
    </source>
</evidence>
<dbReference type="InterPro" id="IPR001680">
    <property type="entry name" value="WD40_rpt"/>
</dbReference>
<dbReference type="GO" id="GO:0006457">
    <property type="term" value="P:protein folding"/>
    <property type="evidence" value="ECO:0007669"/>
    <property type="project" value="InterPro"/>
</dbReference>
<reference evidence="11" key="1">
    <citation type="journal article" date="2023" name="PhytoFront">
        <title>Draft Genome Resources of Seven Strains of Tilletia horrida, Causal Agent of Kernel Smut of Rice.</title>
        <authorList>
            <person name="Khanal S."/>
            <person name="Antony Babu S."/>
            <person name="Zhou X.G."/>
        </authorList>
    </citation>
    <scope>NUCLEOTIDE SEQUENCE</scope>
    <source>
        <strain evidence="11">TX6</strain>
    </source>
</reference>
<dbReference type="Proteomes" id="UP001176517">
    <property type="component" value="Unassembled WGS sequence"/>
</dbReference>
<feature type="compositionally biased region" description="Basic and acidic residues" evidence="9">
    <location>
        <begin position="20"/>
        <end position="38"/>
    </location>
</feature>
<name>A0AAN6JZ86_9BASI</name>
<dbReference type="AlphaFoldDB" id="A0AAN6JZ86"/>
<comment type="similarity">
    <text evidence="2">Belongs to the cyclophilin-type PPIase family.</text>
</comment>
<dbReference type="InterPro" id="IPR002130">
    <property type="entry name" value="Cyclophilin-type_PPIase_dom"/>
</dbReference>
<dbReference type="EMBL" id="JAPDMZ010000038">
    <property type="protein sequence ID" value="KAK0554393.1"/>
    <property type="molecule type" value="Genomic_DNA"/>
</dbReference>
<dbReference type="SUPFAM" id="SSF50978">
    <property type="entry name" value="WD40 repeat-like"/>
    <property type="match status" value="1"/>
</dbReference>
<dbReference type="Pfam" id="PF00400">
    <property type="entry name" value="WD40"/>
    <property type="match status" value="2"/>
</dbReference>
<dbReference type="InterPro" id="IPR029000">
    <property type="entry name" value="Cyclophilin-like_dom_sf"/>
</dbReference>
<dbReference type="EC" id="5.2.1.8" evidence="3"/>
<dbReference type="Gene3D" id="2.130.10.10">
    <property type="entry name" value="YVTN repeat-like/Quinoprotein amine dehydrogenase"/>
    <property type="match status" value="1"/>
</dbReference>
<evidence type="ECO:0000313" key="11">
    <source>
        <dbReference type="EMBL" id="KAK0554393.1"/>
    </source>
</evidence>
<dbReference type="CDD" id="cd01927">
    <property type="entry name" value="cyclophilin_WD40"/>
    <property type="match status" value="1"/>
</dbReference>
<dbReference type="InterPro" id="IPR020892">
    <property type="entry name" value="Cyclophilin-type_PPIase_CS"/>
</dbReference>
<feature type="region of interest" description="Disordered" evidence="9">
    <location>
        <begin position="1"/>
        <end position="82"/>
    </location>
</feature>